<evidence type="ECO:0000256" key="1">
    <source>
        <dbReference type="ARBA" id="ARBA00004651"/>
    </source>
</evidence>
<protein>
    <submittedName>
        <fullName evidence="9">DUF2142 domain-containing protein</fullName>
    </submittedName>
</protein>
<feature type="transmembrane region" description="Helical" evidence="8">
    <location>
        <begin position="131"/>
        <end position="149"/>
    </location>
</feature>
<comment type="caution">
    <text evidence="9">The sequence shown here is derived from an EMBL/GenBank/DDBJ whole genome shotgun (WGS) entry which is preliminary data.</text>
</comment>
<name>A0ABV1DYT2_9FIRM</name>
<dbReference type="PANTHER" id="PTHR33908">
    <property type="entry name" value="MANNOSYLTRANSFERASE YKCB-RELATED"/>
    <property type="match status" value="1"/>
</dbReference>
<feature type="transmembrane region" description="Helical" evidence="8">
    <location>
        <begin position="225"/>
        <end position="245"/>
    </location>
</feature>
<evidence type="ECO:0000313" key="10">
    <source>
        <dbReference type="Proteomes" id="UP001489509"/>
    </source>
</evidence>
<dbReference type="InterPro" id="IPR018674">
    <property type="entry name" value="DUF2142_membrane"/>
</dbReference>
<evidence type="ECO:0000313" key="9">
    <source>
        <dbReference type="EMBL" id="MEQ2440206.1"/>
    </source>
</evidence>
<feature type="transmembrane region" description="Helical" evidence="8">
    <location>
        <begin position="180"/>
        <end position="213"/>
    </location>
</feature>
<feature type="transmembrane region" description="Helical" evidence="8">
    <location>
        <begin position="389"/>
        <end position="409"/>
    </location>
</feature>
<proteinExistence type="predicted"/>
<keyword evidence="10" id="KW-1185">Reference proteome</keyword>
<keyword evidence="2" id="KW-1003">Cell membrane</keyword>
<reference evidence="9 10" key="1">
    <citation type="submission" date="2024-03" db="EMBL/GenBank/DDBJ databases">
        <title>Human intestinal bacterial collection.</title>
        <authorList>
            <person name="Pauvert C."/>
            <person name="Hitch T.C.A."/>
            <person name="Clavel T."/>
        </authorList>
    </citation>
    <scope>NUCLEOTIDE SEQUENCE [LARGE SCALE GENOMIC DNA]</scope>
    <source>
        <strain evidence="9 10">CLA-JM-H44</strain>
    </source>
</reference>
<feature type="transmembrane region" description="Helical" evidence="8">
    <location>
        <begin position="155"/>
        <end position="171"/>
    </location>
</feature>
<keyword evidence="6 8" id="KW-1133">Transmembrane helix</keyword>
<evidence type="ECO:0000256" key="7">
    <source>
        <dbReference type="ARBA" id="ARBA00023136"/>
    </source>
</evidence>
<dbReference type="EMBL" id="JBBMFD010000006">
    <property type="protein sequence ID" value="MEQ2440206.1"/>
    <property type="molecule type" value="Genomic_DNA"/>
</dbReference>
<evidence type="ECO:0000256" key="2">
    <source>
        <dbReference type="ARBA" id="ARBA00022475"/>
    </source>
</evidence>
<keyword evidence="7 8" id="KW-0472">Membrane</keyword>
<accession>A0ABV1DYT2</accession>
<evidence type="ECO:0000256" key="5">
    <source>
        <dbReference type="ARBA" id="ARBA00022692"/>
    </source>
</evidence>
<evidence type="ECO:0000256" key="6">
    <source>
        <dbReference type="ARBA" id="ARBA00022989"/>
    </source>
</evidence>
<feature type="transmembrane region" description="Helical" evidence="8">
    <location>
        <begin position="279"/>
        <end position="298"/>
    </location>
</feature>
<dbReference type="Pfam" id="PF09913">
    <property type="entry name" value="DUF2142"/>
    <property type="match status" value="1"/>
</dbReference>
<organism evidence="9 10">
    <name type="scientific">Solibaculum intestinale</name>
    <dbReference type="NCBI Taxonomy" id="3133165"/>
    <lineage>
        <taxon>Bacteria</taxon>
        <taxon>Bacillati</taxon>
        <taxon>Bacillota</taxon>
        <taxon>Clostridia</taxon>
        <taxon>Eubacteriales</taxon>
        <taxon>Oscillospiraceae</taxon>
        <taxon>Solibaculum</taxon>
    </lineage>
</organism>
<keyword evidence="4" id="KW-0808">Transferase</keyword>
<feature type="transmembrane region" description="Helical" evidence="8">
    <location>
        <begin position="318"/>
        <end position="337"/>
    </location>
</feature>
<keyword evidence="3" id="KW-0328">Glycosyltransferase</keyword>
<comment type="subcellular location">
    <subcellularLocation>
        <location evidence="1">Cell membrane</location>
        <topology evidence="1">Multi-pass membrane protein</topology>
    </subcellularLocation>
</comment>
<gene>
    <name evidence="9" type="ORF">WMO26_05130</name>
</gene>
<dbReference type="PANTHER" id="PTHR33908:SF11">
    <property type="entry name" value="MEMBRANE PROTEIN"/>
    <property type="match status" value="1"/>
</dbReference>
<dbReference type="RefSeq" id="WP_349218627.1">
    <property type="nucleotide sequence ID" value="NZ_JBBMFD010000006.1"/>
</dbReference>
<evidence type="ECO:0000256" key="3">
    <source>
        <dbReference type="ARBA" id="ARBA00022676"/>
    </source>
</evidence>
<sequence>MRTVKKEYLLTSGILVLLFGFYVVWAVTQPYNSAPDEYMRYQIPEFIYQHGALPHGGDPSIRNPIWGISYGFTPILSYIISAGFMKVTSLFTTDPFALLMSARMVSILCCVGVAFFCILIGKKLFKGGYRYLFVLLVALLPQFVFISSYVNNDALAMFSSAMIVYAWILGLQKRWDVKSCLLLAVAIAVCSLSYYNAYGFILCSVLLFAASFFFFENKRYDYKSMLKYGVFIVAVVLLLVGWWFIRNAVLYNGDFLGMRTSDEYAQMYAREDLKPSNRVTPQAQGVSIAYMLFDMLWLKTSYRSFIGFFGYMSYPLPTWMYLLYTALFFAGFLGVAVKVVNALSRIRGRSREEWKKALFFGTMVLALCIPVLLSLYYSYCSDFQPQGRYLLPMLIPFMFLVTLGLKTLIERLFVSKKFQVFLQACIGAGVVALSVLSYALVLYPAYVK</sequence>
<dbReference type="InterPro" id="IPR050297">
    <property type="entry name" value="LipidA_mod_glycosyltrf_83"/>
</dbReference>
<evidence type="ECO:0000256" key="8">
    <source>
        <dbReference type="SAM" id="Phobius"/>
    </source>
</evidence>
<dbReference type="Proteomes" id="UP001489509">
    <property type="component" value="Unassembled WGS sequence"/>
</dbReference>
<keyword evidence="5 8" id="KW-0812">Transmembrane</keyword>
<evidence type="ECO:0000256" key="4">
    <source>
        <dbReference type="ARBA" id="ARBA00022679"/>
    </source>
</evidence>
<feature type="transmembrane region" description="Helical" evidence="8">
    <location>
        <begin position="96"/>
        <end position="119"/>
    </location>
</feature>
<feature type="transmembrane region" description="Helical" evidence="8">
    <location>
        <begin position="421"/>
        <end position="446"/>
    </location>
</feature>
<feature type="transmembrane region" description="Helical" evidence="8">
    <location>
        <begin position="357"/>
        <end position="377"/>
    </location>
</feature>